<dbReference type="InterPro" id="IPR004553">
    <property type="entry name" value="HMG_CoA_Rdtase_bac-typ"/>
</dbReference>
<dbReference type="PROSITE" id="PS50065">
    <property type="entry name" value="HMG_COA_REDUCTASE_4"/>
    <property type="match status" value="1"/>
</dbReference>
<dbReference type="NCBIfam" id="TIGR00532">
    <property type="entry name" value="HMG_CoA_R_NAD"/>
    <property type="match status" value="1"/>
</dbReference>
<dbReference type="SUPFAM" id="SSF56542">
    <property type="entry name" value="Substrate-binding domain of HMG-CoA reductase"/>
    <property type="match status" value="1"/>
</dbReference>
<dbReference type="EMBL" id="VSSQ01001962">
    <property type="protein sequence ID" value="MPM12372.1"/>
    <property type="molecule type" value="Genomic_DNA"/>
</dbReference>
<dbReference type="Gene3D" id="1.10.8.660">
    <property type="match status" value="1"/>
</dbReference>
<comment type="similarity">
    <text evidence="1">Belongs to the HMG-CoA reductase family.</text>
</comment>
<dbReference type="InterPro" id="IPR002202">
    <property type="entry name" value="HMG_CoA_Rdtase"/>
</dbReference>
<sequence length="441" mass="47244">MARELQCVLTKEAKWYMTKTTKISGFYKLTIDERLELIKNFVGLTNEEIIILKDADGLSLDTASRMIENVVGRIQIPLGIAANFLINGKEYFIPMATEEPSVVAAASNAARLTRERGGIFTTNSGPNMIAQIQTVNIADPWAARLRILEHKQEILNLANQQDPVLVKLGGGVKDLEVRIIDSRIGPMVITHLIVDTCDAMGANAVNTMAEALAPMIARITGGRVYLRILSNLADRRVVRARTVVAKEVLEAEEVVDGIIMASAFAEADPYRAATHNKGIMNGISAVVLATGNDTRAVEAGAHSYASRDGRYTALARWEKDSNGDLVGSLELPMGVGLVGGATATHPIAKLAVKILGVKTAIELGEVIAAVGLAQNLAAVKVLATEGVQRGHMALHARNVAVNAGAAGELIDQVAEIMVRERKVRADRAQELVQELGAKIKG</sequence>
<dbReference type="GO" id="GO:0140643">
    <property type="term" value="F:hydroxymethylglutaryl-CoA reductase (NADH) activity"/>
    <property type="evidence" value="ECO:0007669"/>
    <property type="project" value="UniProtKB-EC"/>
</dbReference>
<dbReference type="InterPro" id="IPR009029">
    <property type="entry name" value="HMG_CoA_Rdtase_sub-bd_dom_sf"/>
</dbReference>
<dbReference type="PRINTS" id="PR00071">
    <property type="entry name" value="HMGCOARDTASE"/>
</dbReference>
<accession>A0A644X888</accession>
<dbReference type="InterPro" id="IPR009023">
    <property type="entry name" value="HMG_CoA_Rdtase_NAD(P)-bd_sf"/>
</dbReference>
<dbReference type="GO" id="GO:0015936">
    <property type="term" value="P:coenzyme A metabolic process"/>
    <property type="evidence" value="ECO:0007669"/>
    <property type="project" value="InterPro"/>
</dbReference>
<dbReference type="PROSITE" id="PS00066">
    <property type="entry name" value="HMG_COA_REDUCTASE_1"/>
    <property type="match status" value="1"/>
</dbReference>
<dbReference type="InterPro" id="IPR023076">
    <property type="entry name" value="HMG_CoA_Rdtase_CS"/>
</dbReference>
<proteinExistence type="inferred from homology"/>
<dbReference type="EC" id="1.1.1.88" evidence="3"/>
<dbReference type="AlphaFoldDB" id="A0A644X888"/>
<dbReference type="GO" id="GO:0004420">
    <property type="term" value="F:hydroxymethylglutaryl-CoA reductase (NADPH) activity"/>
    <property type="evidence" value="ECO:0007669"/>
    <property type="project" value="InterPro"/>
</dbReference>
<dbReference type="Gene3D" id="3.90.770.10">
    <property type="entry name" value="3-hydroxy-3-methylglutaryl-coenzyme A Reductase, Chain A, domain 2"/>
    <property type="match status" value="2"/>
</dbReference>
<name>A0A644X888_9ZZZZ</name>
<dbReference type="SUPFAM" id="SSF55035">
    <property type="entry name" value="NAD-binding domain of HMG-CoA reductase"/>
    <property type="match status" value="1"/>
</dbReference>
<dbReference type="PROSITE" id="PS00318">
    <property type="entry name" value="HMG_COA_REDUCTASE_2"/>
    <property type="match status" value="1"/>
</dbReference>
<evidence type="ECO:0000256" key="2">
    <source>
        <dbReference type="ARBA" id="ARBA00023002"/>
    </source>
</evidence>
<comment type="caution">
    <text evidence="3">The sequence shown here is derived from an EMBL/GenBank/DDBJ whole genome shotgun (WGS) entry which is preliminary data.</text>
</comment>
<dbReference type="PANTHER" id="PTHR10572">
    <property type="entry name" value="3-HYDROXY-3-METHYLGLUTARYL-COENZYME A REDUCTASE"/>
    <property type="match status" value="1"/>
</dbReference>
<protein>
    <submittedName>
        <fullName evidence="3">3-hydroxy-3-methylglutaryl-coenzyme A reductase</fullName>
        <ecNumber evidence="3">1.1.1.88</ecNumber>
    </submittedName>
</protein>
<dbReference type="CDD" id="cd00644">
    <property type="entry name" value="HMG-CoA_reductase_classII"/>
    <property type="match status" value="1"/>
</dbReference>
<evidence type="ECO:0000313" key="3">
    <source>
        <dbReference type="EMBL" id="MPM12372.1"/>
    </source>
</evidence>
<keyword evidence="2 3" id="KW-0560">Oxidoreductase</keyword>
<evidence type="ECO:0000256" key="1">
    <source>
        <dbReference type="ARBA" id="ARBA00007661"/>
    </source>
</evidence>
<dbReference type="PANTHER" id="PTHR10572:SF24">
    <property type="entry name" value="3-HYDROXY-3-METHYLGLUTARYL-COENZYME A REDUCTASE"/>
    <property type="match status" value="1"/>
</dbReference>
<dbReference type="InterPro" id="IPR023074">
    <property type="entry name" value="HMG_CoA_Rdtase_cat_sf"/>
</dbReference>
<organism evidence="3">
    <name type="scientific">bioreactor metagenome</name>
    <dbReference type="NCBI Taxonomy" id="1076179"/>
    <lineage>
        <taxon>unclassified sequences</taxon>
        <taxon>metagenomes</taxon>
        <taxon>ecological metagenomes</taxon>
    </lineage>
</organism>
<dbReference type="Pfam" id="PF00368">
    <property type="entry name" value="HMG-CoA_red"/>
    <property type="match status" value="1"/>
</dbReference>
<gene>
    <name evidence="3" type="primary">mvaA_3</name>
    <name evidence="3" type="ORF">SDC9_58725</name>
</gene>
<reference evidence="3" key="1">
    <citation type="submission" date="2019-08" db="EMBL/GenBank/DDBJ databases">
        <authorList>
            <person name="Kucharzyk K."/>
            <person name="Murdoch R.W."/>
            <person name="Higgins S."/>
            <person name="Loffler F."/>
        </authorList>
    </citation>
    <scope>NUCLEOTIDE SEQUENCE</scope>
</reference>